<evidence type="ECO:0000313" key="3">
    <source>
        <dbReference type="EMBL" id="CAB4977667.1"/>
    </source>
</evidence>
<accession>A0A6J7R6Z2</accession>
<evidence type="ECO:0000313" key="1">
    <source>
        <dbReference type="EMBL" id="CAB4690586.1"/>
    </source>
</evidence>
<dbReference type="EMBL" id="CAFAAQ010000066">
    <property type="protein sequence ID" value="CAB4806775.1"/>
    <property type="molecule type" value="Genomic_DNA"/>
</dbReference>
<dbReference type="SUPFAM" id="SSF52266">
    <property type="entry name" value="SGNH hydrolase"/>
    <property type="match status" value="1"/>
</dbReference>
<evidence type="ECO:0000313" key="4">
    <source>
        <dbReference type="EMBL" id="CAB5024461.1"/>
    </source>
</evidence>
<dbReference type="InterPro" id="IPR036514">
    <property type="entry name" value="SGNH_hydro_sf"/>
</dbReference>
<organism evidence="4">
    <name type="scientific">freshwater metagenome</name>
    <dbReference type="NCBI Taxonomy" id="449393"/>
    <lineage>
        <taxon>unclassified sequences</taxon>
        <taxon>metagenomes</taxon>
        <taxon>ecological metagenomes</taxon>
    </lineage>
</organism>
<name>A0A6J7R6Z2_9ZZZZ</name>
<sequence>MKKILIAISLTLGLGLSSLACSSAAPGGIAVSPGSPAADIWIAGDSVAGGVHYYLRTPGIYNAAKGGNGFLHQLEGTIPTYALERLALPAALDGPSYMIVQGTVTDYQLNFEEVTATMAAFEAELLARGIVVIWLTTPIGNYPALPQWLERTNGWMLQRQYVMDCNTATVRYAGFPDQIHPSQDGFRAYAECIDTKLAQTIAQIEN</sequence>
<dbReference type="EMBL" id="CAEZXS010000029">
    <property type="protein sequence ID" value="CAB4690586.1"/>
    <property type="molecule type" value="Genomic_DNA"/>
</dbReference>
<dbReference type="Gene3D" id="3.40.50.1110">
    <property type="entry name" value="SGNH hydrolase"/>
    <property type="match status" value="1"/>
</dbReference>
<dbReference type="PROSITE" id="PS51257">
    <property type="entry name" value="PROKAR_LIPOPROTEIN"/>
    <property type="match status" value="1"/>
</dbReference>
<dbReference type="EMBL" id="CAFBPW010000006">
    <property type="protein sequence ID" value="CAB5024461.1"/>
    <property type="molecule type" value="Genomic_DNA"/>
</dbReference>
<protein>
    <submittedName>
        <fullName evidence="4">Unannotated protein</fullName>
    </submittedName>
</protein>
<dbReference type="EMBL" id="CAFBOG010000062">
    <property type="protein sequence ID" value="CAB4977667.1"/>
    <property type="molecule type" value="Genomic_DNA"/>
</dbReference>
<dbReference type="AlphaFoldDB" id="A0A6J7R6Z2"/>
<proteinExistence type="predicted"/>
<evidence type="ECO:0000313" key="5">
    <source>
        <dbReference type="EMBL" id="CAB5068364.1"/>
    </source>
</evidence>
<dbReference type="EMBL" id="CAFBQW010000190">
    <property type="protein sequence ID" value="CAB5068364.1"/>
    <property type="molecule type" value="Genomic_DNA"/>
</dbReference>
<gene>
    <name evidence="1" type="ORF">UFOPK2582_00386</name>
    <name evidence="2" type="ORF">UFOPK3046_00884</name>
    <name evidence="3" type="ORF">UFOPK3914_00833</name>
    <name evidence="4" type="ORF">UFOPK4173_00120</name>
    <name evidence="5" type="ORF">UFOPK4354_01479</name>
</gene>
<reference evidence="4" key="1">
    <citation type="submission" date="2020-05" db="EMBL/GenBank/DDBJ databases">
        <authorList>
            <person name="Chiriac C."/>
            <person name="Salcher M."/>
            <person name="Ghai R."/>
            <person name="Kavagutti S V."/>
        </authorList>
    </citation>
    <scope>NUCLEOTIDE SEQUENCE</scope>
</reference>
<evidence type="ECO:0000313" key="2">
    <source>
        <dbReference type="EMBL" id="CAB4806775.1"/>
    </source>
</evidence>